<organism evidence="3">
    <name type="scientific">freshwater metagenome</name>
    <dbReference type="NCBI Taxonomy" id="449393"/>
    <lineage>
        <taxon>unclassified sequences</taxon>
        <taxon>metagenomes</taxon>
        <taxon>ecological metagenomes</taxon>
    </lineage>
</organism>
<name>A0A6J6KHV8_9ZZZZ</name>
<evidence type="ECO:0000313" key="2">
    <source>
        <dbReference type="EMBL" id="CAB4578049.1"/>
    </source>
</evidence>
<dbReference type="InterPro" id="IPR013785">
    <property type="entry name" value="Aldolase_TIM"/>
</dbReference>
<sequence length="276" mass="29320">MNAKEKGLTPVWLDDVFGVKKPVIAMLHLMALPGDPGFDSAGGMRAVIDRARRELDALQSGGVDAVMFSNEFSLPYLTKTEPITSIAMARVIGELMSEIKVPFGVNVLWDGMASIELATGTGASFVREIFTGVYASDFGLWDTNVGQAARHRARLGAQNVKLLFNIVPESAVYLAERDIESITKTTVFATLPDGLCVSGLTAGAATDTQILAKVKAAAGDVPVFVNTGVRAHNAAEQLAIADGAVIGTYFKKDGVFENAADQSRVEELMGVVKGLR</sequence>
<dbReference type="InterPro" id="IPR005137">
    <property type="entry name" value="BtpA"/>
</dbReference>
<comment type="similarity">
    <text evidence="1">Belongs to the BtpA family.</text>
</comment>
<dbReference type="NCBIfam" id="TIGR00259">
    <property type="entry name" value="thylakoid_BtpA"/>
    <property type="match status" value="1"/>
</dbReference>
<dbReference type="Gene3D" id="3.20.20.70">
    <property type="entry name" value="Aldolase class I"/>
    <property type="match status" value="1"/>
</dbReference>
<evidence type="ECO:0000313" key="3">
    <source>
        <dbReference type="EMBL" id="CAB4647695.1"/>
    </source>
</evidence>
<dbReference type="AlphaFoldDB" id="A0A6J6KHV8"/>
<dbReference type="PIRSF" id="PIRSF005956">
    <property type="entry name" value="BtpA"/>
    <property type="match status" value="1"/>
</dbReference>
<evidence type="ECO:0000256" key="1">
    <source>
        <dbReference type="ARBA" id="ARBA00006007"/>
    </source>
</evidence>
<dbReference type="Pfam" id="PF03437">
    <property type="entry name" value="BtpA"/>
    <property type="match status" value="1"/>
</dbReference>
<accession>A0A6J6KHV8</accession>
<dbReference type="InterPro" id="IPR011060">
    <property type="entry name" value="RibuloseP-bd_barrel"/>
</dbReference>
<dbReference type="SUPFAM" id="SSF51366">
    <property type="entry name" value="Ribulose-phoshate binding barrel"/>
    <property type="match status" value="1"/>
</dbReference>
<dbReference type="PANTHER" id="PTHR21381">
    <property type="entry name" value="ZGC:162297"/>
    <property type="match status" value="1"/>
</dbReference>
<reference evidence="3" key="1">
    <citation type="submission" date="2020-05" db="EMBL/GenBank/DDBJ databases">
        <authorList>
            <person name="Chiriac C."/>
            <person name="Salcher M."/>
            <person name="Ghai R."/>
            <person name="Kavagutti S V."/>
        </authorList>
    </citation>
    <scope>NUCLEOTIDE SEQUENCE</scope>
</reference>
<protein>
    <submittedName>
        <fullName evidence="3">Unannotated protein</fullName>
    </submittedName>
</protein>
<proteinExistence type="inferred from homology"/>
<dbReference type="EMBL" id="CAEZVY010000108">
    <property type="protein sequence ID" value="CAB4647695.1"/>
    <property type="molecule type" value="Genomic_DNA"/>
</dbReference>
<dbReference type="EMBL" id="CAEZTM010000063">
    <property type="protein sequence ID" value="CAB4578049.1"/>
    <property type="molecule type" value="Genomic_DNA"/>
</dbReference>
<dbReference type="PANTHER" id="PTHR21381:SF3">
    <property type="entry name" value="SGC REGION PROTEIN SGCQ-RELATED"/>
    <property type="match status" value="1"/>
</dbReference>
<gene>
    <name evidence="2" type="ORF">UFOPK1684_01180</name>
    <name evidence="3" type="ORF">UFOPK2158_01013</name>
</gene>